<feature type="compositionally biased region" description="Basic and acidic residues" evidence="1">
    <location>
        <begin position="224"/>
        <end position="235"/>
    </location>
</feature>
<sequence>MTRTSLNKKLWLVYVSILLVIGVSFLATFADLVPGLPPAFLAAAGKIYKLVSDMALLIATLAAAYLANVFQKRASFVTALEDEWRSIVRTKSALFTFCEKQNPSADDYIEAYCRVSEVIDTMRVVYKNAGETDDLIGLYPYAPLHDMRRALQSVDPRKRSNITAEERKLAGDAIMQSFFALRENFLEELDLEEPRHPLLIAAGRRLKRPGARSYARKRQNRQRRQQDRDASQRPDIDAFLWGLYADENGGADSQERSRESVPPTVAR</sequence>
<dbReference type="KEGG" id="fil:BN1229_v1_0901"/>
<feature type="region of interest" description="Disordered" evidence="1">
    <location>
        <begin position="247"/>
        <end position="267"/>
    </location>
</feature>
<feature type="transmembrane region" description="Helical" evidence="2">
    <location>
        <begin position="12"/>
        <end position="30"/>
    </location>
</feature>
<evidence type="ECO:0000256" key="1">
    <source>
        <dbReference type="SAM" id="MobiDB-lite"/>
    </source>
</evidence>
<dbReference type="AlphaFoldDB" id="A0A0D6JC74"/>
<dbReference type="RefSeq" id="WP_046476903.1">
    <property type="nucleotide sequence ID" value="NZ_LN829118.1"/>
</dbReference>
<keyword evidence="2" id="KW-1133">Transmembrane helix</keyword>
<dbReference type="KEGG" id="fiy:BN1229_v1_0905"/>
<feature type="transmembrane region" description="Helical" evidence="2">
    <location>
        <begin position="50"/>
        <end position="70"/>
    </location>
</feature>
<name>A0A0D6JC74_9HYPH</name>
<protein>
    <submittedName>
        <fullName evidence="3">Uncharacterized protein</fullName>
    </submittedName>
</protein>
<organism evidence="3 4">
    <name type="scientific">Candidatus Filomicrobium marinum</name>
    <dbReference type="NCBI Taxonomy" id="1608628"/>
    <lineage>
        <taxon>Bacteria</taxon>
        <taxon>Pseudomonadati</taxon>
        <taxon>Pseudomonadota</taxon>
        <taxon>Alphaproteobacteria</taxon>
        <taxon>Hyphomicrobiales</taxon>
        <taxon>Hyphomicrobiaceae</taxon>
        <taxon>Filomicrobium</taxon>
    </lineage>
</organism>
<feature type="region of interest" description="Disordered" evidence="1">
    <location>
        <begin position="210"/>
        <end position="235"/>
    </location>
</feature>
<reference evidence="4" key="1">
    <citation type="submission" date="2015-02" db="EMBL/GenBank/DDBJ databases">
        <authorList>
            <person name="Chooi Y.-H."/>
        </authorList>
    </citation>
    <scope>NUCLEOTIDE SEQUENCE [LARGE SCALE GENOMIC DNA]</scope>
    <source>
        <strain evidence="4">strain Y</strain>
    </source>
</reference>
<keyword evidence="4" id="KW-1185">Reference proteome</keyword>
<keyword evidence="2" id="KW-0812">Transmembrane</keyword>
<evidence type="ECO:0000313" key="4">
    <source>
        <dbReference type="Proteomes" id="UP000033187"/>
    </source>
</evidence>
<dbReference type="EMBL" id="LN829119">
    <property type="protein sequence ID" value="CPR16653.1"/>
    <property type="molecule type" value="Genomic_DNA"/>
</dbReference>
<dbReference type="Proteomes" id="UP000033187">
    <property type="component" value="Chromosome 1"/>
</dbReference>
<gene>
    <name evidence="3" type="ORF">YBN1229_v1_0905</name>
</gene>
<proteinExistence type="predicted"/>
<keyword evidence="2" id="KW-0472">Membrane</keyword>
<feature type="compositionally biased region" description="Basic residues" evidence="1">
    <location>
        <begin position="210"/>
        <end position="223"/>
    </location>
</feature>
<evidence type="ECO:0000256" key="2">
    <source>
        <dbReference type="SAM" id="Phobius"/>
    </source>
</evidence>
<evidence type="ECO:0000313" key="3">
    <source>
        <dbReference type="EMBL" id="CPR16653.1"/>
    </source>
</evidence>
<accession>A0A0D6JC74</accession>